<feature type="transmembrane region" description="Helical" evidence="10">
    <location>
        <begin position="62"/>
        <end position="85"/>
    </location>
</feature>
<dbReference type="STRING" id="857293.CAAU_0547"/>
<feature type="transmembrane region" description="Helical" evidence="10">
    <location>
        <begin position="124"/>
        <end position="149"/>
    </location>
</feature>
<evidence type="ECO:0000256" key="5">
    <source>
        <dbReference type="ARBA" id="ARBA00022670"/>
    </source>
</evidence>
<name>I7J4I5_9CLOT</name>
<dbReference type="PANTHER" id="PTHR36844:SF1">
    <property type="entry name" value="PROTEASE PRSW"/>
    <property type="match status" value="1"/>
</dbReference>
<evidence type="ECO:0000256" key="2">
    <source>
        <dbReference type="ARBA" id="ARBA00009165"/>
    </source>
</evidence>
<dbReference type="Proteomes" id="UP000007652">
    <property type="component" value="Unassembled WGS sequence"/>
</dbReference>
<feature type="transmembrane region" description="Helical" evidence="10">
    <location>
        <begin position="5"/>
        <end position="20"/>
    </location>
</feature>
<dbReference type="GO" id="GO:0005886">
    <property type="term" value="C:plasma membrane"/>
    <property type="evidence" value="ECO:0007669"/>
    <property type="project" value="UniProtKB-SubCell"/>
</dbReference>
<dbReference type="eggNOG" id="COG2339">
    <property type="taxonomic scope" value="Bacteria"/>
</dbReference>
<dbReference type="InterPro" id="IPR026898">
    <property type="entry name" value="PrsW"/>
</dbReference>
<organism evidence="11 12">
    <name type="scientific">Caloramator australicus RC3</name>
    <dbReference type="NCBI Taxonomy" id="857293"/>
    <lineage>
        <taxon>Bacteria</taxon>
        <taxon>Bacillati</taxon>
        <taxon>Bacillota</taxon>
        <taxon>Clostridia</taxon>
        <taxon>Eubacteriales</taxon>
        <taxon>Clostridiaceae</taxon>
        <taxon>Caloramator</taxon>
    </lineage>
</organism>
<keyword evidence="7" id="KW-0378">Hydrolase</keyword>
<dbReference type="EMBL" id="CAKP01000022">
    <property type="protein sequence ID" value="CCJ32631.1"/>
    <property type="molecule type" value="Genomic_DNA"/>
</dbReference>
<evidence type="ECO:0000256" key="3">
    <source>
        <dbReference type="ARBA" id="ARBA00018997"/>
    </source>
</evidence>
<evidence type="ECO:0000256" key="4">
    <source>
        <dbReference type="ARBA" id="ARBA00022475"/>
    </source>
</evidence>
<protein>
    <recommendedName>
        <fullName evidence="3">Protease PrsW</fullName>
    </recommendedName>
</protein>
<accession>I7J4I5</accession>
<dbReference type="GO" id="GO:0008233">
    <property type="term" value="F:peptidase activity"/>
    <property type="evidence" value="ECO:0007669"/>
    <property type="project" value="UniProtKB-KW"/>
</dbReference>
<keyword evidence="6 10" id="KW-0812">Transmembrane</keyword>
<dbReference type="AlphaFoldDB" id="I7J4I5"/>
<sequence>MLNMIAIALAPTIALLIFIYQKDRYDREPAQILFKLFIFGFFSTIPVYYVEKFLLSFNQSPLYVAFVVAGLTEELFKFLVTYNIAFKIYEYNEKLDGIIYSVFTSLGFATAENLLYVLNQRNFIYTGIFRGIFSVPGHMLFAISMGYYLSIAKFANDKGSTYLIMSLVIPIILHGIYDYILFSRVYGYFILFIAFILFLWKSGLKKLNLYVRESKERFEKNNKHK</sequence>
<dbReference type="GO" id="GO:0006508">
    <property type="term" value="P:proteolysis"/>
    <property type="evidence" value="ECO:0007669"/>
    <property type="project" value="UniProtKB-KW"/>
</dbReference>
<evidence type="ECO:0000256" key="10">
    <source>
        <dbReference type="SAM" id="Phobius"/>
    </source>
</evidence>
<keyword evidence="5" id="KW-0645">Protease</keyword>
<evidence type="ECO:0000313" key="11">
    <source>
        <dbReference type="EMBL" id="CCJ32631.1"/>
    </source>
</evidence>
<feature type="transmembrane region" description="Helical" evidence="10">
    <location>
        <begin position="97"/>
        <end position="118"/>
    </location>
</feature>
<evidence type="ECO:0000256" key="8">
    <source>
        <dbReference type="ARBA" id="ARBA00022989"/>
    </source>
</evidence>
<dbReference type="PIRSF" id="PIRSF016933">
    <property type="entry name" value="PrsW"/>
    <property type="match status" value="1"/>
</dbReference>
<feature type="transmembrane region" description="Helical" evidence="10">
    <location>
        <begin position="161"/>
        <end position="180"/>
    </location>
</feature>
<proteinExistence type="inferred from homology"/>
<dbReference type="OrthoDB" id="5504276at2"/>
<evidence type="ECO:0000256" key="7">
    <source>
        <dbReference type="ARBA" id="ARBA00022801"/>
    </source>
</evidence>
<evidence type="ECO:0000313" key="12">
    <source>
        <dbReference type="Proteomes" id="UP000007652"/>
    </source>
</evidence>
<feature type="transmembrane region" description="Helical" evidence="10">
    <location>
        <begin position="32"/>
        <end position="50"/>
    </location>
</feature>
<comment type="caution">
    <text evidence="11">The sequence shown here is derived from an EMBL/GenBank/DDBJ whole genome shotgun (WGS) entry which is preliminary data.</text>
</comment>
<comment type="similarity">
    <text evidence="2">Belongs to the protease PrsW family.</text>
</comment>
<keyword evidence="9 10" id="KW-0472">Membrane</keyword>
<evidence type="ECO:0000256" key="1">
    <source>
        <dbReference type="ARBA" id="ARBA00004651"/>
    </source>
</evidence>
<reference evidence="11 12" key="1">
    <citation type="journal article" date="2011" name="J. Bacteriol.">
        <title>Draft genome sequence of Caloramator australicus strain RC3T, a thermoanaerobe from the Great Artesian Basin of Australia.</title>
        <authorList>
            <person name="Ogg C.D."/>
            <person name="Patel B.K.C."/>
        </authorList>
    </citation>
    <scope>NUCLEOTIDE SEQUENCE [LARGE SCALE GENOMIC DNA]</scope>
    <source>
        <strain evidence="11 12">RC3</strain>
    </source>
</reference>
<keyword evidence="4" id="KW-1003">Cell membrane</keyword>
<gene>
    <name evidence="11" type="ORF">CAAU_0547</name>
</gene>
<comment type="subcellular location">
    <subcellularLocation>
        <location evidence="1">Cell membrane</location>
        <topology evidence="1">Multi-pass membrane protein</topology>
    </subcellularLocation>
</comment>
<keyword evidence="12" id="KW-1185">Reference proteome</keyword>
<dbReference type="Pfam" id="PF13367">
    <property type="entry name" value="PrsW-protease"/>
    <property type="match status" value="1"/>
</dbReference>
<evidence type="ECO:0000256" key="9">
    <source>
        <dbReference type="ARBA" id="ARBA00023136"/>
    </source>
</evidence>
<feature type="transmembrane region" description="Helical" evidence="10">
    <location>
        <begin position="186"/>
        <end position="204"/>
    </location>
</feature>
<dbReference type="InterPro" id="IPR023596">
    <property type="entry name" value="Peptidase_PrsW_arch/bac"/>
</dbReference>
<keyword evidence="8 10" id="KW-1133">Transmembrane helix</keyword>
<evidence type="ECO:0000256" key="6">
    <source>
        <dbReference type="ARBA" id="ARBA00022692"/>
    </source>
</evidence>
<dbReference type="PANTHER" id="PTHR36844">
    <property type="entry name" value="PROTEASE PRSW"/>
    <property type="match status" value="1"/>
</dbReference>
<dbReference type="RefSeq" id="WP_008907911.1">
    <property type="nucleotide sequence ID" value="NZ_CAKP01000022.1"/>
</dbReference>